<dbReference type="FunFam" id="1.20.120.1780:FF:000001">
    <property type="entry name" value="4-hydroxybenzoate octaprenyltransferase"/>
    <property type="match status" value="1"/>
</dbReference>
<evidence type="ECO:0008006" key="10">
    <source>
        <dbReference type="Google" id="ProtNLM"/>
    </source>
</evidence>
<organism evidence="9">
    <name type="scientific">marine metagenome</name>
    <dbReference type="NCBI Taxonomy" id="408172"/>
    <lineage>
        <taxon>unclassified sequences</taxon>
        <taxon>metagenomes</taxon>
        <taxon>ecological metagenomes</taxon>
    </lineage>
</organism>
<keyword evidence="4" id="KW-0808">Transferase</keyword>
<name>A0A382F4L5_9ZZZZ</name>
<keyword evidence="6 8" id="KW-1133">Transmembrane helix</keyword>
<keyword evidence="7 8" id="KW-0472">Membrane</keyword>
<evidence type="ECO:0000256" key="2">
    <source>
        <dbReference type="ARBA" id="ARBA00004141"/>
    </source>
</evidence>
<comment type="similarity">
    <text evidence="3">Belongs to the UbiA prenyltransferase family.</text>
</comment>
<dbReference type="NCBIfam" id="TIGR01475">
    <property type="entry name" value="ubiA_other"/>
    <property type="match status" value="1"/>
</dbReference>
<keyword evidence="5 8" id="KW-0812">Transmembrane</keyword>
<sequence>MSHIVTFGRMIKFSHSVFALPFALAGATLAAKVAGIGWQQVAWIVVAMVGARTAAMGFNRLVDRDVDAVNPRTRNRELPRGNIQPGTVRGFVVVSSLVFFFAAYSLNQLCFYLSPVALAVVLSYSYLKRWTWASHFMLGLALGIAPVGAWIAVTGMLDPEPLLLTMAVLTWTAGFDIIYACQDYEFDIANGLFSVPQRLGIGPALIVARSLHVIAVLCLLAMKWVFGLEILYLVGVILVTIILIYEHTLVSANDLSNVNIAFFSTNGVVSVV</sequence>
<dbReference type="Gene3D" id="1.20.120.1780">
    <property type="entry name" value="UbiA prenyltransferase"/>
    <property type="match status" value="1"/>
</dbReference>
<dbReference type="EMBL" id="UINC01047822">
    <property type="protein sequence ID" value="SVB57572.1"/>
    <property type="molecule type" value="Genomic_DNA"/>
</dbReference>
<reference evidence="9" key="1">
    <citation type="submission" date="2018-05" db="EMBL/GenBank/DDBJ databases">
        <authorList>
            <person name="Lanie J.A."/>
            <person name="Ng W.-L."/>
            <person name="Kazmierczak K.M."/>
            <person name="Andrzejewski T.M."/>
            <person name="Davidsen T.M."/>
            <person name="Wayne K.J."/>
            <person name="Tettelin H."/>
            <person name="Glass J.I."/>
            <person name="Rusch D."/>
            <person name="Podicherti R."/>
            <person name="Tsui H.-C.T."/>
            <person name="Winkler M.E."/>
        </authorList>
    </citation>
    <scope>NUCLEOTIDE SEQUENCE</scope>
</reference>
<dbReference type="CDD" id="cd13959">
    <property type="entry name" value="PT_UbiA_COQ2"/>
    <property type="match status" value="1"/>
</dbReference>
<dbReference type="FunFam" id="1.10.357.140:FF:000008">
    <property type="entry name" value="4-hydroxybenzoate octaprenyltransferase"/>
    <property type="match status" value="1"/>
</dbReference>
<feature type="non-terminal residue" evidence="9">
    <location>
        <position position="272"/>
    </location>
</feature>
<evidence type="ECO:0000256" key="6">
    <source>
        <dbReference type="ARBA" id="ARBA00022989"/>
    </source>
</evidence>
<evidence type="ECO:0000313" key="9">
    <source>
        <dbReference type="EMBL" id="SVB57572.1"/>
    </source>
</evidence>
<feature type="transmembrane region" description="Helical" evidence="8">
    <location>
        <begin position="40"/>
        <end position="62"/>
    </location>
</feature>
<comment type="cofactor">
    <cofactor evidence="1">
        <name>Mg(2+)</name>
        <dbReference type="ChEBI" id="CHEBI:18420"/>
    </cofactor>
</comment>
<dbReference type="InterPro" id="IPR039653">
    <property type="entry name" value="Prenyltransferase"/>
</dbReference>
<dbReference type="GO" id="GO:0005886">
    <property type="term" value="C:plasma membrane"/>
    <property type="evidence" value="ECO:0007669"/>
    <property type="project" value="TreeGrafter"/>
</dbReference>
<evidence type="ECO:0000256" key="7">
    <source>
        <dbReference type="ARBA" id="ARBA00023136"/>
    </source>
</evidence>
<feature type="transmembrane region" description="Helical" evidence="8">
    <location>
        <begin position="83"/>
        <end position="103"/>
    </location>
</feature>
<protein>
    <recommendedName>
        <fullName evidence="10">4-hydroxybenzoate octaprenyltransferase</fullName>
    </recommendedName>
</protein>
<evidence type="ECO:0000256" key="1">
    <source>
        <dbReference type="ARBA" id="ARBA00001946"/>
    </source>
</evidence>
<evidence type="ECO:0000256" key="8">
    <source>
        <dbReference type="SAM" id="Phobius"/>
    </source>
</evidence>
<proteinExistence type="inferred from homology"/>
<dbReference type="GO" id="GO:0006744">
    <property type="term" value="P:ubiquinone biosynthetic process"/>
    <property type="evidence" value="ECO:0007669"/>
    <property type="project" value="TreeGrafter"/>
</dbReference>
<feature type="transmembrane region" description="Helical" evidence="8">
    <location>
        <begin position="162"/>
        <end position="181"/>
    </location>
</feature>
<dbReference type="PANTHER" id="PTHR11048">
    <property type="entry name" value="PRENYLTRANSFERASES"/>
    <property type="match status" value="1"/>
</dbReference>
<dbReference type="InterPro" id="IPR006371">
    <property type="entry name" value="Polyprenyltransferase_UbiA-li"/>
</dbReference>
<evidence type="ECO:0000256" key="4">
    <source>
        <dbReference type="ARBA" id="ARBA00022679"/>
    </source>
</evidence>
<feature type="transmembrane region" description="Helical" evidence="8">
    <location>
        <begin position="201"/>
        <end position="222"/>
    </location>
</feature>
<dbReference type="InterPro" id="IPR044878">
    <property type="entry name" value="UbiA_sf"/>
</dbReference>
<dbReference type="Pfam" id="PF01040">
    <property type="entry name" value="UbiA"/>
    <property type="match status" value="1"/>
</dbReference>
<feature type="transmembrane region" description="Helical" evidence="8">
    <location>
        <begin position="228"/>
        <end position="245"/>
    </location>
</feature>
<evidence type="ECO:0000256" key="5">
    <source>
        <dbReference type="ARBA" id="ARBA00022692"/>
    </source>
</evidence>
<dbReference type="PANTHER" id="PTHR11048:SF28">
    <property type="entry name" value="4-HYDROXYBENZOATE POLYPRENYLTRANSFERASE, MITOCHONDRIAL"/>
    <property type="match status" value="1"/>
</dbReference>
<comment type="subcellular location">
    <subcellularLocation>
        <location evidence="2">Membrane</location>
        <topology evidence="2">Multi-pass membrane protein</topology>
    </subcellularLocation>
</comment>
<gene>
    <name evidence="9" type="ORF">METZ01_LOCUS210426</name>
</gene>
<accession>A0A382F4L5</accession>
<dbReference type="AlphaFoldDB" id="A0A382F4L5"/>
<feature type="transmembrane region" description="Helical" evidence="8">
    <location>
        <begin position="136"/>
        <end position="156"/>
    </location>
</feature>
<dbReference type="InterPro" id="IPR000537">
    <property type="entry name" value="UbiA_prenyltransferase"/>
</dbReference>
<dbReference type="Gene3D" id="1.10.357.140">
    <property type="entry name" value="UbiA prenyltransferase"/>
    <property type="match status" value="1"/>
</dbReference>
<dbReference type="GO" id="GO:0016765">
    <property type="term" value="F:transferase activity, transferring alkyl or aryl (other than methyl) groups"/>
    <property type="evidence" value="ECO:0007669"/>
    <property type="project" value="InterPro"/>
</dbReference>
<evidence type="ECO:0000256" key="3">
    <source>
        <dbReference type="ARBA" id="ARBA00005985"/>
    </source>
</evidence>